<name>A0A932M1B9_UNCTE</name>
<accession>A0A932M1B9</accession>
<evidence type="ECO:0000313" key="1">
    <source>
        <dbReference type="EMBL" id="MBI3015667.1"/>
    </source>
</evidence>
<evidence type="ECO:0000313" key="2">
    <source>
        <dbReference type="Proteomes" id="UP000741360"/>
    </source>
</evidence>
<proteinExistence type="predicted"/>
<comment type="caution">
    <text evidence="1">The sequence shown here is derived from an EMBL/GenBank/DDBJ whole genome shotgun (WGS) entry which is preliminary data.</text>
</comment>
<dbReference type="AlphaFoldDB" id="A0A932M1B9"/>
<dbReference type="Proteomes" id="UP000741360">
    <property type="component" value="Unassembled WGS sequence"/>
</dbReference>
<sequence length="79" mass="8774">MRREDDVSWVAVSDGGTFSAAGSSHHPKLADMTPNFKDWSRRMAGKRKAIRTLEQEYEATKPGGSPVENAWSRLVLKGL</sequence>
<reference evidence="1" key="1">
    <citation type="submission" date="2020-07" db="EMBL/GenBank/DDBJ databases">
        <title>Huge and variable diversity of episymbiotic CPR bacteria and DPANN archaea in groundwater ecosystems.</title>
        <authorList>
            <person name="He C.Y."/>
            <person name="Keren R."/>
            <person name="Whittaker M."/>
            <person name="Farag I.F."/>
            <person name="Doudna J."/>
            <person name="Cate J.H.D."/>
            <person name="Banfield J.F."/>
        </authorList>
    </citation>
    <scope>NUCLEOTIDE SEQUENCE</scope>
    <source>
        <strain evidence="1">NC_groundwater_717_Ag_S-0.2um_59_8</strain>
    </source>
</reference>
<gene>
    <name evidence="1" type="ORF">HYY65_11560</name>
</gene>
<dbReference type="EMBL" id="JACPSX010000219">
    <property type="protein sequence ID" value="MBI3015667.1"/>
    <property type="molecule type" value="Genomic_DNA"/>
</dbReference>
<protein>
    <submittedName>
        <fullName evidence="1">Uncharacterized protein</fullName>
    </submittedName>
</protein>
<organism evidence="1 2">
    <name type="scientific">Tectimicrobiota bacterium</name>
    <dbReference type="NCBI Taxonomy" id="2528274"/>
    <lineage>
        <taxon>Bacteria</taxon>
        <taxon>Pseudomonadati</taxon>
        <taxon>Nitrospinota/Tectimicrobiota group</taxon>
        <taxon>Candidatus Tectimicrobiota</taxon>
    </lineage>
</organism>